<organism evidence="3 4">
    <name type="scientific">Xylaria grammica</name>
    <dbReference type="NCBI Taxonomy" id="363999"/>
    <lineage>
        <taxon>Eukaryota</taxon>
        <taxon>Fungi</taxon>
        <taxon>Dikarya</taxon>
        <taxon>Ascomycota</taxon>
        <taxon>Pezizomycotina</taxon>
        <taxon>Sordariomycetes</taxon>
        <taxon>Xylariomycetidae</taxon>
        <taxon>Xylariales</taxon>
        <taxon>Xylariaceae</taxon>
        <taxon>Xylaria</taxon>
    </lineage>
</organism>
<dbReference type="InterPro" id="IPR000719">
    <property type="entry name" value="Prot_kinase_dom"/>
</dbReference>
<evidence type="ECO:0000256" key="1">
    <source>
        <dbReference type="SAM" id="MobiDB-lite"/>
    </source>
</evidence>
<gene>
    <name evidence="3" type="ORF">EKO27_g9026</name>
</gene>
<feature type="region of interest" description="Disordered" evidence="1">
    <location>
        <begin position="820"/>
        <end position="841"/>
    </location>
</feature>
<feature type="compositionally biased region" description="Polar residues" evidence="1">
    <location>
        <begin position="536"/>
        <end position="546"/>
    </location>
</feature>
<dbReference type="GO" id="GO:0005524">
    <property type="term" value="F:ATP binding"/>
    <property type="evidence" value="ECO:0007669"/>
    <property type="project" value="InterPro"/>
</dbReference>
<sequence>MRDQWTGEAVDGRKYVRTRGMVDWMRKSQPNSAANGALLLDYVYEAAPTPSHEFYPVEWEQISNDNCIVMFGLLTVLGYGHLVDVFRRHDIRDSYLSNTGHIIKVRMLEGHFKSDESSQEFMSIFEHRRWEFSPVEFYLCMDTDLDTRRVLPFCRKQRINHKGATAELYEVAVEEDFVQESLRVATQGSKYDDRVLGPCYRFALKSYSEECQDIYKKEKNAFNGIANEQDMIKCLGTIQFTEDPQISYDSTISLQKGSYNILLEYGEDDLNEYFVVHNPPIIDREILDFWENLFQIADALQRIHNLEKKKNDGTPIRFEGCHADVKPDNILCVQGHFKLADFGFATFVPHDAESISPDGGTETYGAPEFFQMASRSSKDDTSCTVTNTIDTWSFACVISVAATWVVLGWQGIKQYQAVRKAAIKKVKSAHEAAAADLYDDTFHDGSVVLKDVTNWHKYLRQVMRKSDPISHRLLDLIDKEVLGPDPNSRLTSAMLYEKLKNLLLLVAKDGPGDEIPESIVESMISFDRTGPSTMEEYQQRLEASSRIQRKGDNSKRANKSARLTNIPPTKVAHRQVLETMNQNAFGSRGPYHGNASNYDSSAYPTSTASGAGRQDQDPESSNQLKISTIKGAADPPIYKEYLSLPPKTRLRVNPLRRPREDEFLSNFIKDRDIKFIVDNGTSMEQHFKNAKFALLVLAEKVAGSDYDGVDLIFTFANNKLGCQNVKEPRVKFDGLWGGSGHSNDVEEKIARFFRDSKRANSFEDRLFTIQFVSFGNDATDRLNALDDDMETKYGIPDVIDHEPWTGNPEKMILGSLTKQFDSTPTTPPAKQQDMLNMQPQSSPGLLRREISVILADAVGPTGQVVAVDPAPLDWGTPDLASAQAHTLASPLGSRINFGQAEPAGFLENNEETFGFVVFGYLVSEYSLSASTFAGIPPVFAAMTSILIEAVRTEIADNEKDHAALSPVSVKQTTNHKPPSPPIFFFSFVVTRQHDTGSRDNVGRGWIACFEDNEAEYNAYVTAQETQEAQEEAAAAAENYPAAAENYRNTLANGNPYEAGVGGGNVLTVPPNVYKPDDGGTLWDVVKPG</sequence>
<dbReference type="Proteomes" id="UP000286045">
    <property type="component" value="Unassembled WGS sequence"/>
</dbReference>
<feature type="compositionally biased region" description="Polar residues" evidence="1">
    <location>
        <begin position="594"/>
        <end position="609"/>
    </location>
</feature>
<dbReference type="Gene3D" id="1.10.510.10">
    <property type="entry name" value="Transferase(Phosphotransferase) domain 1"/>
    <property type="match status" value="1"/>
</dbReference>
<name>A0A439CV79_9PEZI</name>
<dbReference type="PROSITE" id="PS50011">
    <property type="entry name" value="PROTEIN_KINASE_DOM"/>
    <property type="match status" value="1"/>
</dbReference>
<evidence type="ECO:0000313" key="4">
    <source>
        <dbReference type="Proteomes" id="UP000286045"/>
    </source>
</evidence>
<feature type="domain" description="Protein kinase" evidence="2">
    <location>
        <begin position="71"/>
        <end position="504"/>
    </location>
</feature>
<dbReference type="InterPro" id="IPR011009">
    <property type="entry name" value="Kinase-like_dom_sf"/>
</dbReference>
<dbReference type="InterPro" id="IPR029063">
    <property type="entry name" value="SAM-dependent_MTases_sf"/>
</dbReference>
<dbReference type="EMBL" id="RYZI01000370">
    <property type="protein sequence ID" value="RWA06079.1"/>
    <property type="molecule type" value="Genomic_DNA"/>
</dbReference>
<protein>
    <recommendedName>
        <fullName evidence="2">Protein kinase domain-containing protein</fullName>
    </recommendedName>
</protein>
<dbReference type="SUPFAM" id="SSF56112">
    <property type="entry name" value="Protein kinase-like (PK-like)"/>
    <property type="match status" value="1"/>
</dbReference>
<dbReference type="SMART" id="SM00220">
    <property type="entry name" value="S_TKc"/>
    <property type="match status" value="1"/>
</dbReference>
<dbReference type="STRING" id="363999.A0A439CV79"/>
<comment type="caution">
    <text evidence="3">The sequence shown here is derived from an EMBL/GenBank/DDBJ whole genome shotgun (WGS) entry which is preliminary data.</text>
</comment>
<dbReference type="Pfam" id="PF00069">
    <property type="entry name" value="Pkinase"/>
    <property type="match status" value="1"/>
</dbReference>
<proteinExistence type="predicted"/>
<feature type="region of interest" description="Disordered" evidence="1">
    <location>
        <begin position="584"/>
        <end position="623"/>
    </location>
</feature>
<evidence type="ECO:0000259" key="2">
    <source>
        <dbReference type="PROSITE" id="PS50011"/>
    </source>
</evidence>
<feature type="region of interest" description="Disordered" evidence="1">
    <location>
        <begin position="536"/>
        <end position="570"/>
    </location>
</feature>
<dbReference type="PANTHER" id="PTHR24359:SF1">
    <property type="entry name" value="INHIBITOR OF NUCLEAR FACTOR KAPPA-B KINASE EPSILON SUBUNIT HOMOLOG 1-RELATED"/>
    <property type="match status" value="1"/>
</dbReference>
<keyword evidence="4" id="KW-1185">Reference proteome</keyword>
<dbReference type="AlphaFoldDB" id="A0A439CV79"/>
<dbReference type="GO" id="GO:0004674">
    <property type="term" value="F:protein serine/threonine kinase activity"/>
    <property type="evidence" value="ECO:0007669"/>
    <property type="project" value="TreeGrafter"/>
</dbReference>
<evidence type="ECO:0000313" key="3">
    <source>
        <dbReference type="EMBL" id="RWA06079.1"/>
    </source>
</evidence>
<accession>A0A439CV79</accession>
<reference evidence="3 4" key="1">
    <citation type="submission" date="2018-12" db="EMBL/GenBank/DDBJ databases">
        <title>Draft genome sequence of Xylaria grammica IHI A82.</title>
        <authorList>
            <person name="Buettner E."/>
            <person name="Kellner H."/>
        </authorList>
    </citation>
    <scope>NUCLEOTIDE SEQUENCE [LARGE SCALE GENOMIC DNA]</scope>
    <source>
        <strain evidence="3 4">IHI A82</strain>
    </source>
</reference>
<dbReference type="Gene3D" id="3.40.50.150">
    <property type="entry name" value="Vaccinia Virus protein VP39"/>
    <property type="match status" value="1"/>
</dbReference>
<dbReference type="PANTHER" id="PTHR24359">
    <property type="entry name" value="SERINE/THREONINE-PROTEIN KINASE SBK1"/>
    <property type="match status" value="1"/>
</dbReference>